<evidence type="ECO:0000313" key="3">
    <source>
        <dbReference type="Proteomes" id="UP000824281"/>
    </source>
</evidence>
<dbReference type="Proteomes" id="UP000824281">
    <property type="component" value="Chromosome"/>
</dbReference>
<sequence>MGQRDPVLVPEVSQHEVQVRQGFTGTELLLFGAVLDPAGRAGQGYDIVVVLKGPAEPIRLREKERFAGVWVNAQSNDFRSVPSFFAVASSRPVSDIVDDKTAAIYEFGTRNIQLSPSGSIDPAQQQRFARGLVDLKQRQGLYKEDMRGVQITQNVLYQARIELPSNVTTGTYTAETFAVTQGRVIASAVAEVEVRKVGMERQVEYYSQNFGLGYGLIAVLLSVVMGWGAGRLFARL</sequence>
<keyword evidence="1" id="KW-0472">Membrane</keyword>
<dbReference type="Pfam" id="PF09608">
    <property type="entry name" value="Alph_Pro_TM"/>
    <property type="match status" value="1"/>
</dbReference>
<evidence type="ECO:0000313" key="2">
    <source>
        <dbReference type="EMBL" id="QZD91136.1"/>
    </source>
</evidence>
<proteinExistence type="predicted"/>
<dbReference type="InterPro" id="IPR019088">
    <property type="entry name" value="CHP02186-rel_TM"/>
</dbReference>
<keyword evidence="3" id="KW-1185">Reference proteome</keyword>
<organism evidence="2 3">
    <name type="scientific">Qipengyuania aurantiaca</name>
    <dbReference type="NCBI Taxonomy" id="2867233"/>
    <lineage>
        <taxon>Bacteria</taxon>
        <taxon>Pseudomonadati</taxon>
        <taxon>Pseudomonadota</taxon>
        <taxon>Alphaproteobacteria</taxon>
        <taxon>Sphingomonadales</taxon>
        <taxon>Erythrobacteraceae</taxon>
        <taxon>Qipengyuania</taxon>
    </lineage>
</organism>
<gene>
    <name evidence="2" type="ORF">K3148_02155</name>
</gene>
<feature type="transmembrane region" description="Helical" evidence="1">
    <location>
        <begin position="212"/>
        <end position="234"/>
    </location>
</feature>
<keyword evidence="1" id="KW-1133">Transmembrane helix</keyword>
<name>A0ABX8ZQ48_9SPHN</name>
<evidence type="ECO:0000256" key="1">
    <source>
        <dbReference type="SAM" id="Phobius"/>
    </source>
</evidence>
<protein>
    <submittedName>
        <fullName evidence="2">TIGR02186 family protein</fullName>
    </submittedName>
</protein>
<dbReference type="RefSeq" id="WP_221426591.1">
    <property type="nucleotide sequence ID" value="NZ_CP081295.1"/>
</dbReference>
<dbReference type="EMBL" id="CP081295">
    <property type="protein sequence ID" value="QZD91136.1"/>
    <property type="molecule type" value="Genomic_DNA"/>
</dbReference>
<reference evidence="2 3" key="1">
    <citation type="submission" date="2021-08" db="EMBL/GenBank/DDBJ databases">
        <title>Comparative Genomics Analysis of the Genus Qipengyuania Reveals Extensive Genetic Diversity and Metabolic Versatility, Including the Description of Fifteen Novel Species.</title>
        <authorList>
            <person name="Liu Y."/>
        </authorList>
    </citation>
    <scope>NUCLEOTIDE SEQUENCE [LARGE SCALE GENOMIC DNA]</scope>
    <source>
        <strain evidence="2 3">1NDH13</strain>
    </source>
</reference>
<accession>A0ABX8ZQ48</accession>
<keyword evidence="1" id="KW-0812">Transmembrane</keyword>